<evidence type="ECO:0000256" key="1">
    <source>
        <dbReference type="SAM" id="Phobius"/>
    </source>
</evidence>
<sequence length="60" mass="6348">AALGWALGIAVKLAADRSAGHPPWLALLQPLSAALLVAIAAASWHGARRGGYRWKGRRYS</sequence>
<reference evidence="2" key="1">
    <citation type="submission" date="2020-09" db="EMBL/GenBank/DDBJ databases">
        <title>A novel bacterium of genus Paenibacillus, isolated from South China Sea.</title>
        <authorList>
            <person name="Huang H."/>
            <person name="Mo K."/>
            <person name="Hu Y."/>
        </authorList>
    </citation>
    <scope>NUCLEOTIDE SEQUENCE</scope>
    <source>
        <strain evidence="2">IB182496</strain>
    </source>
</reference>
<feature type="non-terminal residue" evidence="2">
    <location>
        <position position="1"/>
    </location>
</feature>
<gene>
    <name evidence="2" type="ORF">IDH44_22010</name>
</gene>
<keyword evidence="3" id="KW-1185">Reference proteome</keyword>
<proteinExistence type="predicted"/>
<keyword evidence="1" id="KW-0472">Membrane</keyword>
<dbReference type="Proteomes" id="UP000621560">
    <property type="component" value="Unassembled WGS sequence"/>
</dbReference>
<dbReference type="AlphaFoldDB" id="A0A927BYK9"/>
<accession>A0A927BYK9</accession>
<name>A0A927BYK9_9BACL</name>
<keyword evidence="1" id="KW-0812">Transmembrane</keyword>
<feature type="transmembrane region" description="Helical" evidence="1">
    <location>
        <begin position="24"/>
        <end position="47"/>
    </location>
</feature>
<organism evidence="2 3">
    <name type="scientific">Paenibacillus sabuli</name>
    <dbReference type="NCBI Taxonomy" id="2772509"/>
    <lineage>
        <taxon>Bacteria</taxon>
        <taxon>Bacillati</taxon>
        <taxon>Bacillota</taxon>
        <taxon>Bacilli</taxon>
        <taxon>Bacillales</taxon>
        <taxon>Paenibacillaceae</taxon>
        <taxon>Paenibacillus</taxon>
    </lineage>
</organism>
<comment type="caution">
    <text evidence="2">The sequence shown here is derived from an EMBL/GenBank/DDBJ whole genome shotgun (WGS) entry which is preliminary data.</text>
</comment>
<keyword evidence="1" id="KW-1133">Transmembrane helix</keyword>
<protein>
    <submittedName>
        <fullName evidence="2">Uncharacterized protein</fullName>
    </submittedName>
</protein>
<evidence type="ECO:0000313" key="2">
    <source>
        <dbReference type="EMBL" id="MBD2847879.1"/>
    </source>
</evidence>
<dbReference type="EMBL" id="JACXIZ010000046">
    <property type="protein sequence ID" value="MBD2847879.1"/>
    <property type="molecule type" value="Genomic_DNA"/>
</dbReference>
<evidence type="ECO:0000313" key="3">
    <source>
        <dbReference type="Proteomes" id="UP000621560"/>
    </source>
</evidence>